<dbReference type="OrthoDB" id="10383786at2759"/>
<name>A0A061DD76_BABBI</name>
<evidence type="ECO:0000313" key="2">
    <source>
        <dbReference type="Proteomes" id="UP000033188"/>
    </source>
</evidence>
<dbReference type="GeneID" id="24565705"/>
<dbReference type="KEGG" id="bbig:BBBOND_0310670"/>
<reference evidence="2" key="1">
    <citation type="journal article" date="2014" name="Nucleic Acids Res.">
        <title>The evolutionary dynamics of variant antigen genes in Babesia reveal a history of genomic innovation underlying host-parasite interaction.</title>
        <authorList>
            <person name="Jackson A.P."/>
            <person name="Otto T.D."/>
            <person name="Darby A."/>
            <person name="Ramaprasad A."/>
            <person name="Xia D."/>
            <person name="Echaide I.E."/>
            <person name="Farber M."/>
            <person name="Gahlot S."/>
            <person name="Gamble J."/>
            <person name="Gupta D."/>
            <person name="Gupta Y."/>
            <person name="Jackson L."/>
            <person name="Malandrin L."/>
            <person name="Malas T.B."/>
            <person name="Moussa E."/>
            <person name="Nair M."/>
            <person name="Reid A.J."/>
            <person name="Sanders M."/>
            <person name="Sharma J."/>
            <person name="Tracey A."/>
            <person name="Quail M.A."/>
            <person name="Weir W."/>
            <person name="Wastling J.M."/>
            <person name="Hall N."/>
            <person name="Willadsen P."/>
            <person name="Lingelbach K."/>
            <person name="Shiels B."/>
            <person name="Tait A."/>
            <person name="Berriman M."/>
            <person name="Allred D.R."/>
            <person name="Pain A."/>
        </authorList>
    </citation>
    <scope>NUCLEOTIDE SEQUENCE [LARGE SCALE GENOMIC DNA]</scope>
    <source>
        <strain evidence="2">Bond</strain>
    </source>
</reference>
<protein>
    <submittedName>
        <fullName evidence="1">Uncharacterized protein</fullName>
    </submittedName>
</protein>
<dbReference type="VEuPathDB" id="PiroplasmaDB:BBBOND_0310670"/>
<dbReference type="AlphaFoldDB" id="A0A061DD76"/>
<gene>
    <name evidence="1" type="ORF">BBBOND_0310670</name>
</gene>
<organism evidence="1 2">
    <name type="scientific">Babesia bigemina</name>
    <dbReference type="NCBI Taxonomy" id="5866"/>
    <lineage>
        <taxon>Eukaryota</taxon>
        <taxon>Sar</taxon>
        <taxon>Alveolata</taxon>
        <taxon>Apicomplexa</taxon>
        <taxon>Aconoidasida</taxon>
        <taxon>Piroplasmida</taxon>
        <taxon>Babesiidae</taxon>
        <taxon>Babesia</taxon>
    </lineage>
</organism>
<sequence>MVSFKNRFMSVNSWVQGNQHAKLRRQLDRLHRQIAKEIKLRVKVARNELAQCDYSRVLSNAKNALVTYSTAIINGATRGTESVSVTGSVDHKSLAKQKVLCSQSEKKSRSSTFKKEESEFNNFINGLIRRVDKCAEVHRKADTYDEDILDALCATK</sequence>
<keyword evidence="2" id="KW-1185">Reference proteome</keyword>
<proteinExistence type="predicted"/>
<dbReference type="Proteomes" id="UP000033188">
    <property type="component" value="Chromosome 3"/>
</dbReference>
<dbReference type="RefSeq" id="XP_012769350.1">
    <property type="nucleotide sequence ID" value="XM_012913896.1"/>
</dbReference>
<evidence type="ECO:0000313" key="1">
    <source>
        <dbReference type="EMBL" id="CDR97164.1"/>
    </source>
</evidence>
<accession>A0A061DD76</accession>
<dbReference type="EMBL" id="LK391709">
    <property type="protein sequence ID" value="CDR97164.1"/>
    <property type="molecule type" value="Genomic_DNA"/>
</dbReference>